<comment type="caution">
    <text evidence="1">The sequence shown here is derived from an EMBL/GenBank/DDBJ whole genome shotgun (WGS) entry which is preliminary data.</text>
</comment>
<proteinExistence type="predicted"/>
<gene>
    <name evidence="1" type="ORF">E2C01_099455</name>
</gene>
<dbReference type="EMBL" id="VSRR010137977">
    <property type="protein sequence ID" value="MPD03801.1"/>
    <property type="molecule type" value="Genomic_DNA"/>
</dbReference>
<keyword evidence="2" id="KW-1185">Reference proteome</keyword>
<protein>
    <submittedName>
        <fullName evidence="1">Uncharacterized protein</fullName>
    </submittedName>
</protein>
<dbReference type="AlphaFoldDB" id="A0A5B7K3V8"/>
<sequence>MEGCSRGRCCVAQTFNLKRGLEKVLAIKKKNHTEFIGIEEASDSSYRGGHRRGKGGLDAHAEEEMEVRKKGNIVPVSQPKFSSPVHRVSRFC</sequence>
<reference evidence="1 2" key="1">
    <citation type="submission" date="2019-05" db="EMBL/GenBank/DDBJ databases">
        <title>Another draft genome of Portunus trituberculatus and its Hox gene families provides insights of decapod evolution.</title>
        <authorList>
            <person name="Jeong J.-H."/>
            <person name="Song I."/>
            <person name="Kim S."/>
            <person name="Choi T."/>
            <person name="Kim D."/>
            <person name="Ryu S."/>
            <person name="Kim W."/>
        </authorList>
    </citation>
    <scope>NUCLEOTIDE SEQUENCE [LARGE SCALE GENOMIC DNA]</scope>
    <source>
        <tissue evidence="1">Muscle</tissue>
    </source>
</reference>
<organism evidence="1 2">
    <name type="scientific">Portunus trituberculatus</name>
    <name type="common">Swimming crab</name>
    <name type="synonym">Neptunus trituberculatus</name>
    <dbReference type="NCBI Taxonomy" id="210409"/>
    <lineage>
        <taxon>Eukaryota</taxon>
        <taxon>Metazoa</taxon>
        <taxon>Ecdysozoa</taxon>
        <taxon>Arthropoda</taxon>
        <taxon>Crustacea</taxon>
        <taxon>Multicrustacea</taxon>
        <taxon>Malacostraca</taxon>
        <taxon>Eumalacostraca</taxon>
        <taxon>Eucarida</taxon>
        <taxon>Decapoda</taxon>
        <taxon>Pleocyemata</taxon>
        <taxon>Brachyura</taxon>
        <taxon>Eubrachyura</taxon>
        <taxon>Portunoidea</taxon>
        <taxon>Portunidae</taxon>
        <taxon>Portuninae</taxon>
        <taxon>Portunus</taxon>
    </lineage>
</organism>
<dbReference type="Proteomes" id="UP000324222">
    <property type="component" value="Unassembled WGS sequence"/>
</dbReference>
<name>A0A5B7K3V8_PORTR</name>
<evidence type="ECO:0000313" key="1">
    <source>
        <dbReference type="EMBL" id="MPD03801.1"/>
    </source>
</evidence>
<accession>A0A5B7K3V8</accession>
<evidence type="ECO:0000313" key="2">
    <source>
        <dbReference type="Proteomes" id="UP000324222"/>
    </source>
</evidence>